<dbReference type="AlphaFoldDB" id="A0A368DK89"/>
<evidence type="ECO:0000256" key="7">
    <source>
        <dbReference type="SAM" id="MobiDB-lite"/>
    </source>
</evidence>
<dbReference type="FunFam" id="1.10.287.610:FF:000001">
    <property type="entry name" value="30S ribosomal protein S2"/>
    <property type="match status" value="1"/>
</dbReference>
<evidence type="ECO:0000313" key="8">
    <source>
        <dbReference type="EMBL" id="RCL71621.1"/>
    </source>
</evidence>
<feature type="region of interest" description="Disordered" evidence="7">
    <location>
        <begin position="234"/>
        <end position="296"/>
    </location>
</feature>
<feature type="compositionally biased region" description="Polar residues" evidence="7">
    <location>
        <begin position="274"/>
        <end position="286"/>
    </location>
</feature>
<dbReference type="PANTHER" id="PTHR12534:SF0">
    <property type="entry name" value="SMALL RIBOSOMAL SUBUNIT PROTEIN US2M"/>
    <property type="match status" value="1"/>
</dbReference>
<evidence type="ECO:0000313" key="9">
    <source>
        <dbReference type="Proteomes" id="UP000253570"/>
    </source>
</evidence>
<evidence type="ECO:0000256" key="5">
    <source>
        <dbReference type="HAMAP-Rule" id="MF_00291"/>
    </source>
</evidence>
<accession>A0A368DK89</accession>
<evidence type="ECO:0000256" key="4">
    <source>
        <dbReference type="ARBA" id="ARBA00035256"/>
    </source>
</evidence>
<dbReference type="NCBIfam" id="TIGR01011">
    <property type="entry name" value="rpsB_bact"/>
    <property type="match status" value="1"/>
</dbReference>
<dbReference type="Gene3D" id="3.40.50.10490">
    <property type="entry name" value="Glucose-6-phosphate isomerase like protein, domain 1"/>
    <property type="match status" value="1"/>
</dbReference>
<dbReference type="InterPro" id="IPR018130">
    <property type="entry name" value="Ribosomal_uS2_CS"/>
</dbReference>
<comment type="caution">
    <text evidence="8">The sequence shown here is derived from an EMBL/GenBank/DDBJ whole genome shotgun (WGS) entry which is preliminary data.</text>
</comment>
<dbReference type="CDD" id="cd01425">
    <property type="entry name" value="RPS2"/>
    <property type="match status" value="1"/>
</dbReference>
<dbReference type="GO" id="GO:0003735">
    <property type="term" value="F:structural constituent of ribosome"/>
    <property type="evidence" value="ECO:0007669"/>
    <property type="project" value="InterPro"/>
</dbReference>
<dbReference type="PRINTS" id="PR00395">
    <property type="entry name" value="RIBOSOMALS2"/>
</dbReference>
<dbReference type="PANTHER" id="PTHR12534">
    <property type="entry name" value="30S RIBOSOMAL PROTEIN S2 PROKARYOTIC AND ORGANELLAR"/>
    <property type="match status" value="1"/>
</dbReference>
<keyword evidence="3 5" id="KW-0687">Ribonucleoprotein</keyword>
<evidence type="ECO:0000256" key="2">
    <source>
        <dbReference type="ARBA" id="ARBA00022980"/>
    </source>
</evidence>
<dbReference type="SUPFAM" id="SSF52313">
    <property type="entry name" value="Ribosomal protein S2"/>
    <property type="match status" value="1"/>
</dbReference>
<proteinExistence type="inferred from homology"/>
<dbReference type="PROSITE" id="PS00962">
    <property type="entry name" value="RIBOSOMAL_S2_1"/>
    <property type="match status" value="1"/>
</dbReference>
<feature type="compositionally biased region" description="Basic and acidic residues" evidence="7">
    <location>
        <begin position="246"/>
        <end position="270"/>
    </location>
</feature>
<dbReference type="InterPro" id="IPR001865">
    <property type="entry name" value="Ribosomal_uS2"/>
</dbReference>
<dbReference type="GO" id="GO:0022627">
    <property type="term" value="C:cytosolic small ribosomal subunit"/>
    <property type="evidence" value="ECO:0007669"/>
    <property type="project" value="TreeGrafter"/>
</dbReference>
<dbReference type="InterPro" id="IPR023591">
    <property type="entry name" value="Ribosomal_uS2_flav_dom_sf"/>
</dbReference>
<protein>
    <recommendedName>
        <fullName evidence="4 5">Small ribosomal subunit protein uS2</fullName>
    </recommendedName>
</protein>
<dbReference type="Pfam" id="PF00318">
    <property type="entry name" value="Ribosomal_S2"/>
    <property type="match status" value="1"/>
</dbReference>
<dbReference type="PROSITE" id="PS00963">
    <property type="entry name" value="RIBOSOMAL_S2_2"/>
    <property type="match status" value="1"/>
</dbReference>
<dbReference type="Gene3D" id="1.10.287.610">
    <property type="entry name" value="Helix hairpin bin"/>
    <property type="match status" value="1"/>
</dbReference>
<evidence type="ECO:0000256" key="6">
    <source>
        <dbReference type="RuleBase" id="RU003631"/>
    </source>
</evidence>
<dbReference type="HAMAP" id="MF_00291_B">
    <property type="entry name" value="Ribosomal_uS2_B"/>
    <property type="match status" value="1"/>
</dbReference>
<gene>
    <name evidence="5 8" type="primary">rpsB</name>
    <name evidence="8" type="ORF">DBW71_06485</name>
</gene>
<evidence type="ECO:0000256" key="3">
    <source>
        <dbReference type="ARBA" id="ARBA00023274"/>
    </source>
</evidence>
<keyword evidence="2 5" id="KW-0689">Ribosomal protein</keyword>
<sequence length="317" mass="35416">MSLPIFTMRELLESGVHFGHKKERWNPKMEPFIYGKRNGIHIIDLSQTVPLLHQALVAIRNVASSGGRILFVGTKRQASEHIANAAKRSAQYYINYTWMAGILTNWKTVSNSISRFKELEELLNDEKINALTKKEILKLTREYNKLERAIGGIKDMGGLPDILFVIDTNKEAIAILEANKLGIPVVAILDTNSTPDNINYPIPGNDDASRAIEMYCSLVERSILDGIEESLSKNSKDIGESSDPISTKDSKILEDNQQEAPKEMPVHQEEDPSSSKQSEASITTSPDGKDLVVEKKKRVISKKKIVENNSDISENNE</sequence>
<organism evidence="8 9">
    <name type="scientific">PS1 clade bacterium</name>
    <dbReference type="NCBI Taxonomy" id="2175152"/>
    <lineage>
        <taxon>Bacteria</taxon>
        <taxon>Pseudomonadati</taxon>
        <taxon>Pseudomonadota</taxon>
        <taxon>Alphaproteobacteria</taxon>
        <taxon>PS1 clade</taxon>
    </lineage>
</organism>
<comment type="similarity">
    <text evidence="1 5 6">Belongs to the universal ribosomal protein uS2 family.</text>
</comment>
<dbReference type="GO" id="GO:0006412">
    <property type="term" value="P:translation"/>
    <property type="evidence" value="ECO:0007669"/>
    <property type="project" value="UniProtKB-UniRule"/>
</dbReference>
<dbReference type="Proteomes" id="UP000253570">
    <property type="component" value="Unassembled WGS sequence"/>
</dbReference>
<dbReference type="EMBL" id="QOQD01000024">
    <property type="protein sequence ID" value="RCL71621.1"/>
    <property type="molecule type" value="Genomic_DNA"/>
</dbReference>
<evidence type="ECO:0000256" key="1">
    <source>
        <dbReference type="ARBA" id="ARBA00006242"/>
    </source>
</evidence>
<dbReference type="InterPro" id="IPR005706">
    <property type="entry name" value="Ribosomal_uS2_bac/mit/plastid"/>
</dbReference>
<name>A0A368DK89_9PROT</name>
<reference evidence="8 9" key="1">
    <citation type="journal article" date="2018" name="Microbiome">
        <title>Fine metagenomic profile of the Mediterranean stratified and mixed water columns revealed by assembly and recruitment.</title>
        <authorList>
            <person name="Haro-Moreno J.M."/>
            <person name="Lopez-Perez M."/>
            <person name="De La Torre J.R."/>
            <person name="Picazo A."/>
            <person name="Camacho A."/>
            <person name="Rodriguez-Valera F."/>
        </authorList>
    </citation>
    <scope>NUCLEOTIDE SEQUENCE [LARGE SCALE GENOMIC DNA]</scope>
    <source>
        <strain evidence="8">MED-G57</strain>
    </source>
</reference>